<dbReference type="PANTHER" id="PTHR10429">
    <property type="entry name" value="DNA-3-METHYLADENINE GLYCOSYLASE"/>
    <property type="match status" value="1"/>
</dbReference>
<dbReference type="HAMAP" id="MF_00527">
    <property type="entry name" value="3MGH"/>
    <property type="match status" value="1"/>
</dbReference>
<organism evidence="6 7">
    <name type="scientific">Brucella pseudogrignonensis</name>
    <dbReference type="NCBI Taxonomy" id="419475"/>
    <lineage>
        <taxon>Bacteria</taxon>
        <taxon>Pseudomonadati</taxon>
        <taxon>Pseudomonadota</taxon>
        <taxon>Alphaproteobacteria</taxon>
        <taxon>Hyphomicrobiales</taxon>
        <taxon>Brucellaceae</taxon>
        <taxon>Brucella/Ochrobactrum group</taxon>
        <taxon>Brucella</taxon>
    </lineage>
</organism>
<gene>
    <name evidence="6" type="ORF">CEV34_3530</name>
</gene>
<dbReference type="InterPro" id="IPR036995">
    <property type="entry name" value="MPG_sf"/>
</dbReference>
<sequence length="189" mass="20755">MKNNDLQSFFARDASVVAPQLIGWELTIEGIGGMIVETEAYNRMDPASHSFKGQTRRNRSMFGPPGHAYVYRIYGLHWCLNFVCLDGSAVLLRALAPAKGLAFMQQRRGTSNGLALCSGPAKLAQAMGVTAEFDGAPLFDQPFELIASQADPHIETGPRIGISRAQEVAWRFWLSGSPYVSRPPARRLT</sequence>
<dbReference type="GeneID" id="93112378"/>
<dbReference type="InterPro" id="IPR011034">
    <property type="entry name" value="Formyl_transferase-like_C_sf"/>
</dbReference>
<dbReference type="OrthoDB" id="9794313at2"/>
<dbReference type="KEGG" id="ops:A8A54_22510"/>
<keyword evidence="4 5" id="KW-0234">DNA repair</keyword>
<dbReference type="NCBIfam" id="NF002003">
    <property type="entry name" value="PRK00802.1-3"/>
    <property type="match status" value="1"/>
</dbReference>
<keyword evidence="7" id="KW-1185">Reference proteome</keyword>
<dbReference type="STRING" id="419475.A8A54_22510"/>
<keyword evidence="6" id="KW-0326">Glycosidase</keyword>
<evidence type="ECO:0000256" key="4">
    <source>
        <dbReference type="ARBA" id="ARBA00023204"/>
    </source>
</evidence>
<evidence type="ECO:0000256" key="3">
    <source>
        <dbReference type="ARBA" id="ARBA00022801"/>
    </source>
</evidence>
<dbReference type="Gene3D" id="3.10.300.10">
    <property type="entry name" value="Methylpurine-DNA glycosylase (MPG)"/>
    <property type="match status" value="1"/>
</dbReference>
<evidence type="ECO:0000256" key="1">
    <source>
        <dbReference type="ARBA" id="ARBA00009232"/>
    </source>
</evidence>
<comment type="caution">
    <text evidence="6">The sequence shown here is derived from an EMBL/GenBank/DDBJ whole genome shotgun (WGS) entry which is preliminary data.</text>
</comment>
<dbReference type="AlphaFoldDB" id="A0A1A9FTY4"/>
<dbReference type="CDD" id="cd00540">
    <property type="entry name" value="AAG"/>
    <property type="match status" value="1"/>
</dbReference>
<name>A0A1A9FTY4_9HYPH</name>
<dbReference type="GO" id="GO:0006284">
    <property type="term" value="P:base-excision repair"/>
    <property type="evidence" value="ECO:0007669"/>
    <property type="project" value="InterPro"/>
</dbReference>
<dbReference type="Proteomes" id="UP000216188">
    <property type="component" value="Unassembled WGS sequence"/>
</dbReference>
<dbReference type="EC" id="3.2.2.-" evidence="5"/>
<dbReference type="SUPFAM" id="SSF50486">
    <property type="entry name" value="FMT C-terminal domain-like"/>
    <property type="match status" value="1"/>
</dbReference>
<dbReference type="EMBL" id="NNRM01000039">
    <property type="protein sequence ID" value="OYR23526.1"/>
    <property type="molecule type" value="Genomic_DNA"/>
</dbReference>
<dbReference type="GO" id="GO:0003905">
    <property type="term" value="F:alkylbase DNA N-glycosylase activity"/>
    <property type="evidence" value="ECO:0007669"/>
    <property type="project" value="InterPro"/>
</dbReference>
<dbReference type="InterPro" id="IPR003180">
    <property type="entry name" value="MPG"/>
</dbReference>
<reference evidence="6 7" key="1">
    <citation type="submission" date="2017-07" db="EMBL/GenBank/DDBJ databases">
        <title>Phylogenetic study on the rhizospheric bacterium Ochrobactrum sp. A44.</title>
        <authorList>
            <person name="Krzyzanowska D.M."/>
            <person name="Ossowicki A."/>
            <person name="Rajewska M."/>
            <person name="Maciag T."/>
            <person name="Kaczynski Z."/>
            <person name="Czerwicka M."/>
            <person name="Jafra S."/>
        </authorList>
    </citation>
    <scope>NUCLEOTIDE SEQUENCE [LARGE SCALE GENOMIC DNA]</scope>
    <source>
        <strain evidence="6 7">CCUG 30717</strain>
    </source>
</reference>
<evidence type="ECO:0000313" key="6">
    <source>
        <dbReference type="EMBL" id="OYR23526.1"/>
    </source>
</evidence>
<evidence type="ECO:0000313" key="7">
    <source>
        <dbReference type="Proteomes" id="UP000216188"/>
    </source>
</evidence>
<dbReference type="NCBIfam" id="TIGR00567">
    <property type="entry name" value="3mg"/>
    <property type="match status" value="1"/>
</dbReference>
<dbReference type="FunFam" id="3.10.300.10:FF:000001">
    <property type="entry name" value="Putative 3-methyladenine DNA glycosylase"/>
    <property type="match status" value="1"/>
</dbReference>
<keyword evidence="2 5" id="KW-0227">DNA damage</keyword>
<proteinExistence type="inferred from homology"/>
<accession>A0A1A9FTY4</accession>
<dbReference type="Pfam" id="PF02245">
    <property type="entry name" value="Pur_DNA_glyco"/>
    <property type="match status" value="1"/>
</dbReference>
<dbReference type="RefSeq" id="WP_007881224.1">
    <property type="nucleotide sequence ID" value="NZ_CP015776.1"/>
</dbReference>
<keyword evidence="3 5" id="KW-0378">Hydrolase</keyword>
<evidence type="ECO:0000256" key="5">
    <source>
        <dbReference type="HAMAP-Rule" id="MF_00527"/>
    </source>
</evidence>
<protein>
    <recommendedName>
        <fullName evidence="5">Putative 3-methyladenine DNA glycosylase</fullName>
        <ecNumber evidence="5">3.2.2.-</ecNumber>
    </recommendedName>
</protein>
<dbReference type="PANTHER" id="PTHR10429:SF0">
    <property type="entry name" value="DNA-3-METHYLADENINE GLYCOSYLASE"/>
    <property type="match status" value="1"/>
</dbReference>
<evidence type="ECO:0000256" key="2">
    <source>
        <dbReference type="ARBA" id="ARBA00022763"/>
    </source>
</evidence>
<comment type="similarity">
    <text evidence="1 5">Belongs to the DNA glycosylase MPG family.</text>
</comment>
<dbReference type="GO" id="GO:0003677">
    <property type="term" value="F:DNA binding"/>
    <property type="evidence" value="ECO:0007669"/>
    <property type="project" value="InterPro"/>
</dbReference>